<comment type="caution">
    <text evidence="2">The sequence shown here is derived from an EMBL/GenBank/DDBJ whole genome shotgun (WGS) entry which is preliminary data.</text>
</comment>
<feature type="region of interest" description="Disordered" evidence="1">
    <location>
        <begin position="114"/>
        <end position="136"/>
    </location>
</feature>
<protein>
    <submittedName>
        <fullName evidence="2">Uncharacterized protein</fullName>
    </submittedName>
</protein>
<reference evidence="2 3" key="1">
    <citation type="submission" date="2017-03" db="EMBL/GenBank/DDBJ databases">
        <title>Genome Survey of Euroglyphus maynei.</title>
        <authorList>
            <person name="Arlian L.G."/>
            <person name="Morgan M.S."/>
            <person name="Rider S.D."/>
        </authorList>
    </citation>
    <scope>NUCLEOTIDE SEQUENCE [LARGE SCALE GENOMIC DNA]</scope>
    <source>
        <strain evidence="2">Arlian Lab</strain>
        <tissue evidence="2">Whole body</tissue>
    </source>
</reference>
<proteinExistence type="predicted"/>
<organism evidence="2 3">
    <name type="scientific">Euroglyphus maynei</name>
    <name type="common">Mayne's house dust mite</name>
    <dbReference type="NCBI Taxonomy" id="6958"/>
    <lineage>
        <taxon>Eukaryota</taxon>
        <taxon>Metazoa</taxon>
        <taxon>Ecdysozoa</taxon>
        <taxon>Arthropoda</taxon>
        <taxon>Chelicerata</taxon>
        <taxon>Arachnida</taxon>
        <taxon>Acari</taxon>
        <taxon>Acariformes</taxon>
        <taxon>Sarcoptiformes</taxon>
        <taxon>Astigmata</taxon>
        <taxon>Psoroptidia</taxon>
        <taxon>Analgoidea</taxon>
        <taxon>Pyroglyphidae</taxon>
        <taxon>Pyroglyphinae</taxon>
        <taxon>Euroglyphus</taxon>
    </lineage>
</organism>
<name>A0A1Y3BL18_EURMA</name>
<evidence type="ECO:0000313" key="2">
    <source>
        <dbReference type="EMBL" id="OTF80503.1"/>
    </source>
</evidence>
<dbReference type="EMBL" id="MUJZ01017936">
    <property type="protein sequence ID" value="OTF80503.1"/>
    <property type="molecule type" value="Genomic_DNA"/>
</dbReference>
<feature type="compositionally biased region" description="Low complexity" evidence="1">
    <location>
        <begin position="29"/>
        <end position="44"/>
    </location>
</feature>
<sequence length="167" mass="18266">MLQPKIPLTNTTRNLALQSDDALLEVSGDDGSSGSNGSSGDVGDLQYSMNNNNRQSVEQFQRGTLKTGTLRRSTINDESQKNKTKLALLSPQHHHQIYHQQTMATGSIVNNDNNSSEMIHHSDDDLPPPPPPLLKEAESTLSLNNASFPPPPSPEIFHSEILFAMPI</sequence>
<evidence type="ECO:0000313" key="3">
    <source>
        <dbReference type="Proteomes" id="UP000194236"/>
    </source>
</evidence>
<accession>A0A1Y3BL18</accession>
<keyword evidence="3" id="KW-1185">Reference proteome</keyword>
<dbReference type="AlphaFoldDB" id="A0A1Y3BL18"/>
<feature type="region of interest" description="Disordered" evidence="1">
    <location>
        <begin position="25"/>
        <end position="82"/>
    </location>
</feature>
<evidence type="ECO:0000256" key="1">
    <source>
        <dbReference type="SAM" id="MobiDB-lite"/>
    </source>
</evidence>
<dbReference type="Proteomes" id="UP000194236">
    <property type="component" value="Unassembled WGS sequence"/>
</dbReference>
<gene>
    <name evidence="2" type="ORF">BLA29_002130</name>
</gene>
<feature type="compositionally biased region" description="Polar residues" evidence="1">
    <location>
        <begin position="47"/>
        <end position="73"/>
    </location>
</feature>